<reference evidence="1" key="1">
    <citation type="journal article" date="2020" name="Nature">
        <title>Giant virus diversity and host interactions through global metagenomics.</title>
        <authorList>
            <person name="Schulz F."/>
            <person name="Roux S."/>
            <person name="Paez-Espino D."/>
            <person name="Jungbluth S."/>
            <person name="Walsh D.A."/>
            <person name="Denef V.J."/>
            <person name="McMahon K.D."/>
            <person name="Konstantinidis K.T."/>
            <person name="Eloe-Fadrosh E.A."/>
            <person name="Kyrpides N.C."/>
            <person name="Woyke T."/>
        </authorList>
    </citation>
    <scope>NUCLEOTIDE SEQUENCE</scope>
    <source>
        <strain evidence="1">GVMAG-M-3300023179-150</strain>
    </source>
</reference>
<name>A0A6C0E9H6_9ZZZZ</name>
<accession>A0A6C0E9H6</accession>
<evidence type="ECO:0000313" key="1">
    <source>
        <dbReference type="EMBL" id="QHT25033.1"/>
    </source>
</evidence>
<sequence length="442" mass="50952">MSSQETPSLPEFLTLAAITSVISCMLQAYRTKIGVEFWTRLLLRAKEKRSQELAEQLGVPIDFVLSIREIELHKSSLKTWNTFATDLAMARNKLTPLDVQRRLAQDKKGTNDFIDKIRKEASAHAETVLANMFPEEFTRAKTTMSTRFGREMVWFNIIGCPLSRDVDVLCFVENSKMPLHPSDYERLVRTLIECGYNHERGFDIHTISQNDSGEFVTPNDDESALIAYYTYSNHEQPCDPIVRNPSIMKEDEVSLAFRVFAIASVLMKEIRPNLMRDGINYKTISTMKVNFFCKEEVPQEVSSAEVCQTLLPLMPNDGSERWGSFWKTWCMKVIQTLIKAKAQALGREYDPNRFYVKKLLADQFAEMFFEEHDRLRFSQEAQRIFFFHNEDFLKTLPPGTEGSRAEFVNFLLAEFCKLSPTYDQIWRAHRRTTGGADAASDD</sequence>
<dbReference type="EMBL" id="MN739754">
    <property type="protein sequence ID" value="QHT25033.1"/>
    <property type="molecule type" value="Genomic_DNA"/>
</dbReference>
<organism evidence="1">
    <name type="scientific">viral metagenome</name>
    <dbReference type="NCBI Taxonomy" id="1070528"/>
    <lineage>
        <taxon>unclassified sequences</taxon>
        <taxon>metagenomes</taxon>
        <taxon>organismal metagenomes</taxon>
    </lineage>
</organism>
<dbReference type="AlphaFoldDB" id="A0A6C0E9H6"/>
<protein>
    <submittedName>
        <fullName evidence="1">Uncharacterized protein</fullName>
    </submittedName>
</protein>
<proteinExistence type="predicted"/>